<dbReference type="RefSeq" id="WP_092982442.1">
    <property type="nucleotide sequence ID" value="NZ_FOYQ01000002.1"/>
</dbReference>
<feature type="transmembrane region" description="Helical" evidence="7">
    <location>
        <begin position="310"/>
        <end position="327"/>
    </location>
</feature>
<evidence type="ECO:0000313" key="9">
    <source>
        <dbReference type="Proteomes" id="UP000199534"/>
    </source>
</evidence>
<keyword evidence="5 7" id="KW-1133">Transmembrane helix</keyword>
<dbReference type="STRING" id="400055.SAMN04490243_1982"/>
<organism evidence="8 9">
    <name type="scientific">Robiginitalea myxolifaciens</name>
    <dbReference type="NCBI Taxonomy" id="400055"/>
    <lineage>
        <taxon>Bacteria</taxon>
        <taxon>Pseudomonadati</taxon>
        <taxon>Bacteroidota</taxon>
        <taxon>Flavobacteriia</taxon>
        <taxon>Flavobacteriales</taxon>
        <taxon>Flavobacteriaceae</taxon>
        <taxon>Robiginitalea</taxon>
    </lineage>
</organism>
<dbReference type="EMBL" id="FOYQ01000002">
    <property type="protein sequence ID" value="SFR47856.1"/>
    <property type="molecule type" value="Genomic_DNA"/>
</dbReference>
<feature type="transmembrane region" description="Helical" evidence="7">
    <location>
        <begin position="75"/>
        <end position="95"/>
    </location>
</feature>
<dbReference type="PANTHER" id="PTHR11706:SF33">
    <property type="entry name" value="NATURAL RESISTANCE-ASSOCIATED MACROPHAGE PROTEIN 2"/>
    <property type="match status" value="1"/>
</dbReference>
<protein>
    <submittedName>
        <fullName evidence="8">NRAMP (Natural resistance-associated macrophage protein) metal ion transporters</fullName>
    </submittedName>
</protein>
<feature type="transmembrane region" description="Helical" evidence="7">
    <location>
        <begin position="372"/>
        <end position="393"/>
    </location>
</feature>
<keyword evidence="2" id="KW-0813">Transport</keyword>
<evidence type="ECO:0000313" key="8">
    <source>
        <dbReference type="EMBL" id="SFR47856.1"/>
    </source>
</evidence>
<evidence type="ECO:0000256" key="7">
    <source>
        <dbReference type="SAM" id="Phobius"/>
    </source>
</evidence>
<feature type="transmembrane region" description="Helical" evidence="7">
    <location>
        <begin position="142"/>
        <end position="161"/>
    </location>
</feature>
<feature type="transmembrane region" description="Helical" evidence="7">
    <location>
        <begin position="115"/>
        <end position="135"/>
    </location>
</feature>
<dbReference type="NCBIfam" id="NF037982">
    <property type="entry name" value="Nramp_1"/>
    <property type="match status" value="1"/>
</dbReference>
<dbReference type="Proteomes" id="UP000199534">
    <property type="component" value="Unassembled WGS sequence"/>
</dbReference>
<keyword evidence="6 7" id="KW-0472">Membrane</keyword>
<dbReference type="GO" id="GO:0015086">
    <property type="term" value="F:cadmium ion transmembrane transporter activity"/>
    <property type="evidence" value="ECO:0007669"/>
    <property type="project" value="TreeGrafter"/>
</dbReference>
<feature type="transmembrane region" description="Helical" evidence="7">
    <location>
        <begin position="333"/>
        <end position="352"/>
    </location>
</feature>
<feature type="transmembrane region" description="Helical" evidence="7">
    <location>
        <begin position="222"/>
        <end position="241"/>
    </location>
</feature>
<dbReference type="InterPro" id="IPR001046">
    <property type="entry name" value="NRAMP_fam"/>
</dbReference>
<evidence type="ECO:0000256" key="3">
    <source>
        <dbReference type="ARBA" id="ARBA00022692"/>
    </source>
</evidence>
<feature type="transmembrane region" description="Helical" evidence="7">
    <location>
        <begin position="261"/>
        <end position="289"/>
    </location>
</feature>
<feature type="transmembrane region" description="Helical" evidence="7">
    <location>
        <begin position="35"/>
        <end position="55"/>
    </location>
</feature>
<gene>
    <name evidence="8" type="ORF">SAMN04490243_1982</name>
</gene>
<dbReference type="GO" id="GO:0005886">
    <property type="term" value="C:plasma membrane"/>
    <property type="evidence" value="ECO:0007669"/>
    <property type="project" value="TreeGrafter"/>
</dbReference>
<reference evidence="8 9" key="1">
    <citation type="submission" date="2016-10" db="EMBL/GenBank/DDBJ databases">
        <authorList>
            <person name="de Groot N.N."/>
        </authorList>
    </citation>
    <scope>NUCLEOTIDE SEQUENCE [LARGE SCALE GENOMIC DNA]</scope>
    <source>
        <strain evidence="8 9">DSM 21019</strain>
    </source>
</reference>
<dbReference type="GO" id="GO:0015293">
    <property type="term" value="F:symporter activity"/>
    <property type="evidence" value="ECO:0007669"/>
    <property type="project" value="UniProtKB-KW"/>
</dbReference>
<dbReference type="PANTHER" id="PTHR11706">
    <property type="entry name" value="SOLUTE CARRIER PROTEIN FAMILY 11 MEMBER"/>
    <property type="match status" value="1"/>
</dbReference>
<sequence length="395" mass="41686">MKKSGPGMLIAAAFIGPGTVATCLGAGVSFGYSLLWALLLSIIITIVLQEISGRIGLTSTRPIPAILESMIPGKYAGKALIGLILLAIVLGNSAYEAGNIAGGTLGLEALFGSGAVAYYPFIVILLAGIILWMGSYKLLERIFTALVLIMSMSFILTALLVRPDLSALFAGLFYPKVTGDTIMTVMALIGTTVVPYNLFLYPALVRQRWEGAGNLSAMRRDIIGSVLIGGIVSMAILVTGAGTGMQQMESVLDMAKSLSPIYGTAATVAIGVGLLAAGLTSSITAPLAAAYVIQQSFGWAPDNRSWKFRLAWGGVLLIGLLSLTLNIRPLEVIFLAQVANALLLPLVAFLFWRMASDKQLLGEFRSSRTGVIAGLIIVILVGLLALRTLYRIFVS</sequence>
<keyword evidence="9" id="KW-1185">Reference proteome</keyword>
<name>A0A1I6H057_9FLAO</name>
<dbReference type="GO" id="GO:0034755">
    <property type="term" value="P:iron ion transmembrane transport"/>
    <property type="evidence" value="ECO:0007669"/>
    <property type="project" value="TreeGrafter"/>
</dbReference>
<keyword evidence="4" id="KW-0769">Symport</keyword>
<feature type="transmembrane region" description="Helical" evidence="7">
    <location>
        <begin position="181"/>
        <end position="201"/>
    </location>
</feature>
<evidence type="ECO:0000256" key="4">
    <source>
        <dbReference type="ARBA" id="ARBA00022847"/>
    </source>
</evidence>
<dbReference type="OrthoDB" id="9787548at2"/>
<keyword evidence="3 7" id="KW-0812">Transmembrane</keyword>
<proteinExistence type="predicted"/>
<comment type="subcellular location">
    <subcellularLocation>
        <location evidence="1">Membrane</location>
        <topology evidence="1">Multi-pass membrane protein</topology>
    </subcellularLocation>
</comment>
<dbReference type="GO" id="GO:0005384">
    <property type="term" value="F:manganese ion transmembrane transporter activity"/>
    <property type="evidence" value="ECO:0007669"/>
    <property type="project" value="TreeGrafter"/>
</dbReference>
<dbReference type="Pfam" id="PF01566">
    <property type="entry name" value="Nramp"/>
    <property type="match status" value="1"/>
</dbReference>
<evidence type="ECO:0000256" key="1">
    <source>
        <dbReference type="ARBA" id="ARBA00004141"/>
    </source>
</evidence>
<evidence type="ECO:0000256" key="2">
    <source>
        <dbReference type="ARBA" id="ARBA00022448"/>
    </source>
</evidence>
<accession>A0A1I6H057</accession>
<evidence type="ECO:0000256" key="5">
    <source>
        <dbReference type="ARBA" id="ARBA00022989"/>
    </source>
</evidence>
<dbReference type="AlphaFoldDB" id="A0A1I6H057"/>
<evidence type="ECO:0000256" key="6">
    <source>
        <dbReference type="ARBA" id="ARBA00023136"/>
    </source>
</evidence>